<name>A0A6Q8PFQ1_HUMAN</name>
<keyword evidence="3 4" id="KW-1267">Proteomics identification</keyword>
<dbReference type="OrthoDB" id="409136at2759"/>
<evidence type="ECO:0007829" key="4">
    <source>
        <dbReference type="ProteomicsDB" id="A0A6Q8PFQ1"/>
    </source>
</evidence>
<dbReference type="AlphaFoldDB" id="A0A6Q8PFQ1"/>
<dbReference type="SMR" id="A0A6Q8PFQ1"/>
<organism evidence="1 2">
    <name type="scientific">Homo sapiens</name>
    <name type="common">Human</name>
    <dbReference type="NCBI Taxonomy" id="9606"/>
    <lineage>
        <taxon>Eukaryota</taxon>
        <taxon>Metazoa</taxon>
        <taxon>Chordata</taxon>
        <taxon>Craniata</taxon>
        <taxon>Vertebrata</taxon>
        <taxon>Euteleostomi</taxon>
        <taxon>Mammalia</taxon>
        <taxon>Eutheria</taxon>
        <taxon>Euarchontoglires</taxon>
        <taxon>Primates</taxon>
        <taxon>Haplorrhini</taxon>
        <taxon>Catarrhini</taxon>
        <taxon>Hominidae</taxon>
        <taxon>Homo</taxon>
    </lineage>
</organism>
<dbReference type="Gene3D" id="1.20.58.2190">
    <property type="match status" value="1"/>
</dbReference>
<reference evidence="1 2" key="3">
    <citation type="journal article" date="2006" name="Nature">
        <title>The DNA sequence, annotation and analysis of human chromosome 3.</title>
        <authorList>
            <person name="Muzny D.M."/>
            <person name="Scherer S.E."/>
            <person name="Kaul R."/>
            <person name="Wang J."/>
            <person name="Yu J."/>
            <person name="Sudbrak R."/>
            <person name="Buhay C.J."/>
            <person name="Chen R."/>
            <person name="Cree A."/>
            <person name="Ding Y."/>
            <person name="Dugan-Rocha S."/>
            <person name="Gill R."/>
            <person name="Gunaratne P."/>
            <person name="Harris R.A."/>
            <person name="Hawes A.C."/>
            <person name="Hernandez J."/>
            <person name="Hodgson A.V."/>
            <person name="Hume J."/>
            <person name="Jackson A."/>
            <person name="Khan Z.M."/>
            <person name="Kovar-Smith C."/>
            <person name="Lewis L.R."/>
            <person name="Lozado R.J."/>
            <person name="Metzker M.L."/>
            <person name="Milosavljevic A."/>
            <person name="Miner G.R."/>
            <person name="Morgan M.B."/>
            <person name="Nazareth L.V."/>
            <person name="Scott G."/>
            <person name="Sodergren E."/>
            <person name="Song X.Z."/>
            <person name="Steffen D."/>
            <person name="Wei S."/>
            <person name="Wheeler D.A."/>
            <person name="Wright M.W."/>
            <person name="Worley K.C."/>
            <person name="Yuan Y."/>
            <person name="Zhang Z."/>
            <person name="Adams C.Q."/>
            <person name="Ansari-Lari M.A."/>
            <person name="Ayele M."/>
            <person name="Brown M.J."/>
            <person name="Chen G."/>
            <person name="Chen Z."/>
            <person name="Clendenning J."/>
            <person name="Clerc-Blankenburg K.P."/>
            <person name="Chen R."/>
            <person name="Chen Z."/>
            <person name="Davis C."/>
            <person name="Delgado O."/>
            <person name="Dinh H.H."/>
            <person name="Dong W."/>
            <person name="Draper H."/>
            <person name="Ernst S."/>
            <person name="Fu G."/>
            <person name="Gonzalez-Garay M.L."/>
            <person name="Garcia D.K."/>
            <person name="Gillett W."/>
            <person name="Gu J."/>
            <person name="Hao B."/>
            <person name="Haugen E."/>
            <person name="Havlak P."/>
            <person name="He X."/>
            <person name="Hennig S."/>
            <person name="Hu S."/>
            <person name="Huang W."/>
            <person name="Jackson L.R."/>
            <person name="Jacob L.S."/>
            <person name="Kelly S.H."/>
            <person name="Kube M."/>
            <person name="Levy R."/>
            <person name="Li Z."/>
            <person name="Liu B."/>
            <person name="Liu J."/>
            <person name="Liu W."/>
            <person name="Lu J."/>
            <person name="Maheshwari M."/>
            <person name="Nguyen B.V."/>
            <person name="Okwuonu G.O."/>
            <person name="Palmeiri A."/>
            <person name="Pasternak S."/>
            <person name="Perez L.M."/>
            <person name="Phelps K.A."/>
            <person name="Plopper F.J."/>
            <person name="Qiang B."/>
            <person name="Raymond C."/>
            <person name="Rodriguez R."/>
            <person name="Saenphimmachak C."/>
            <person name="Santibanez J."/>
            <person name="Shen H."/>
            <person name="Shen Y."/>
            <person name="Subramanian S."/>
            <person name="Tabor P.E."/>
            <person name="Verduzco D."/>
            <person name="Waldron L."/>
            <person name="Wang J."/>
            <person name="Wang J."/>
            <person name="Wang Q."/>
            <person name="Williams G.A."/>
            <person name="Wong G.K."/>
            <person name="Yao Z."/>
            <person name="Zhang J."/>
            <person name="Zhang X."/>
            <person name="Zhao G."/>
            <person name="Zhou J."/>
            <person name="Zhou Y."/>
            <person name="Nelson D."/>
            <person name="Lehrach H."/>
            <person name="Reinhardt R."/>
            <person name="Naylor S.L."/>
            <person name="Yang H."/>
            <person name="Olson M."/>
            <person name="Weinstock G."/>
            <person name="Gibbs R.A."/>
        </authorList>
    </citation>
    <scope>NUCLEOTIDE SEQUENCE [LARGE SCALE GENOMIC DNA]</scope>
</reference>
<dbReference type="HGNC" id="HGNC:17646">
    <property type="gene designation" value="NGLY1"/>
</dbReference>
<dbReference type="ExpressionAtlas" id="A0A6Q8PFQ1">
    <property type="expression patterns" value="baseline and differential"/>
</dbReference>
<evidence type="ECO:0000313" key="2">
    <source>
        <dbReference type="Proteomes" id="UP000005640"/>
    </source>
</evidence>
<dbReference type="OpenTargets" id="ENSG00000151092"/>
<reference evidence="1 2" key="2">
    <citation type="journal article" date="2004" name="Nature">
        <title>Finishing the euchromatic sequence of the human genome.</title>
        <authorList>
            <consortium name="International Human Genome Sequencing Consortium"/>
        </authorList>
    </citation>
    <scope>NUCLEOTIDE SEQUENCE [LARGE SCALE GENOMIC DNA]</scope>
</reference>
<dbReference type="EMBL" id="AC092798">
    <property type="status" value="NOT_ANNOTATED_CDS"/>
    <property type="molecule type" value="Genomic_DNA"/>
</dbReference>
<protein>
    <submittedName>
        <fullName evidence="1">N-glycanase 1</fullName>
    </submittedName>
</protein>
<dbReference type="Ensembl" id="ENST00000463611.2">
    <property type="protein sequence ID" value="ENSP00000501918.1"/>
    <property type="gene ID" value="ENSG00000151092.19"/>
</dbReference>
<reference evidence="1 2" key="1">
    <citation type="journal article" date="2001" name="Nature">
        <title>Initial sequencing and analysis of the human genome.</title>
        <authorList>
            <consortium name="International Human Genome Sequencing Consortium"/>
            <person name="Lander E.S."/>
            <person name="Linton L.M."/>
            <person name="Birren B."/>
            <person name="Nusbaum C."/>
            <person name="Zody M.C."/>
            <person name="Baldwin J."/>
            <person name="Devon K."/>
            <person name="Dewar K."/>
            <person name="Doyle M."/>
            <person name="FitzHugh W."/>
            <person name="Funke R."/>
            <person name="Gage D."/>
            <person name="Harris K."/>
            <person name="Heaford A."/>
            <person name="Howland J."/>
            <person name="Kann L."/>
            <person name="Lehoczky J."/>
            <person name="LeVine R."/>
            <person name="McEwan P."/>
            <person name="McKernan K."/>
            <person name="Meldrim J."/>
            <person name="Mesirov J.P."/>
            <person name="Miranda C."/>
            <person name="Morris W."/>
            <person name="Naylor J."/>
            <person name="Raymond C."/>
            <person name="Rosetti M."/>
            <person name="Santos R."/>
            <person name="Sheridan A."/>
            <person name="Sougnez C."/>
            <person name="Stange-Thomann N."/>
            <person name="Stojanovic N."/>
            <person name="Subramanian A."/>
            <person name="Wyman D."/>
            <person name="Rogers J."/>
            <person name="Sulston J."/>
            <person name="Ainscough R."/>
            <person name="Beck S."/>
            <person name="Bentley D."/>
            <person name="Burton J."/>
            <person name="Clee C."/>
            <person name="Carter N."/>
            <person name="Coulson A."/>
            <person name="Deadman R."/>
            <person name="Deloukas P."/>
            <person name="Dunham A."/>
            <person name="Dunham I."/>
            <person name="Durbin R."/>
            <person name="French L."/>
            <person name="Grafham D."/>
            <person name="Gregory S."/>
            <person name="Hubbard T."/>
            <person name="Humphray S."/>
            <person name="Hunt A."/>
            <person name="Jones M."/>
            <person name="Lloyd C."/>
            <person name="McMurray A."/>
            <person name="Matthews L."/>
            <person name="Mercer S."/>
            <person name="Milne S."/>
            <person name="Mullikin J.C."/>
            <person name="Mungall A."/>
            <person name="Plumb R."/>
            <person name="Ross M."/>
            <person name="Shownkeen R."/>
            <person name="Sims S."/>
            <person name="Waterston R.H."/>
            <person name="Wilson R.K."/>
            <person name="Hillier L.W."/>
            <person name="McPherson J.D."/>
            <person name="Marra M.A."/>
            <person name="Mardis E.R."/>
            <person name="Fulton L.A."/>
            <person name="Chinwalla A.T."/>
            <person name="Pepin K.H."/>
            <person name="Gish W.R."/>
            <person name="Chissoe S.L."/>
            <person name="Wendl M.C."/>
            <person name="Delehaunty K.D."/>
            <person name="Miner T.L."/>
            <person name="Delehaunty A."/>
            <person name="Kramer J.B."/>
            <person name="Cook L.L."/>
            <person name="Fulton R.S."/>
            <person name="Johnson D.L."/>
            <person name="Minx P.J."/>
            <person name="Clifton S.W."/>
            <person name="Hawkins T."/>
            <person name="Branscomb E."/>
            <person name="Predki P."/>
            <person name="Richardson P."/>
            <person name="Wenning S."/>
            <person name="Slezak T."/>
            <person name="Doggett N."/>
            <person name="Cheng J.F."/>
            <person name="Olsen A."/>
            <person name="Lucas S."/>
            <person name="Elkin C."/>
            <person name="Uberbacher E."/>
            <person name="Frazier M."/>
            <person name="Gibbs R.A."/>
            <person name="Muzny D.M."/>
            <person name="Scherer S.E."/>
            <person name="Bouck J.B."/>
            <person name="Sodergren E.J."/>
            <person name="Worley K.C."/>
            <person name="Rives C.M."/>
            <person name="Gorrell J.H."/>
            <person name="Metzker M.L."/>
            <person name="Naylor S.L."/>
            <person name="Kucherlapati R.S."/>
            <person name="Nelson D.L."/>
            <person name="Weinstock G.M."/>
            <person name="Sakaki Y."/>
            <person name="Fujiyama A."/>
            <person name="Hattori M."/>
            <person name="Yada T."/>
            <person name="Toyoda A."/>
            <person name="Itoh T."/>
            <person name="Kawagoe C."/>
            <person name="Watanabe H."/>
            <person name="Totoki Y."/>
            <person name="Taylor T."/>
            <person name="Weissenbach J."/>
            <person name="Heilig R."/>
            <person name="Saurin W."/>
            <person name="Artiguenave F."/>
            <person name="Brottier P."/>
            <person name="Bruls T."/>
            <person name="Pelletier E."/>
            <person name="Robert C."/>
            <person name="Wincker P."/>
            <person name="Smith D.R."/>
            <person name="Doucette-Stamm L."/>
            <person name="Rubenfield M."/>
            <person name="Weinstock K."/>
            <person name="Lee H.M."/>
            <person name="Dubois J."/>
            <person name="Rosenthal A."/>
            <person name="Platzer M."/>
            <person name="Nyakatura G."/>
            <person name="Taudien S."/>
            <person name="Rump A."/>
            <person name="Yang H."/>
            <person name="Yu J."/>
            <person name="Wang J."/>
            <person name="Huang G."/>
            <person name="Gu J."/>
            <person name="Hood L."/>
            <person name="Rowen L."/>
            <person name="Madan A."/>
            <person name="Qin S."/>
            <person name="Davis R.W."/>
            <person name="Federspiel N.A."/>
            <person name="Abola A.P."/>
            <person name="Proctor M.J."/>
            <person name="Myers R.M."/>
            <person name="Schmutz J."/>
            <person name="Dickson M."/>
            <person name="Grimwood J."/>
            <person name="Cox D.R."/>
            <person name="Olson M.V."/>
            <person name="Kaul R."/>
            <person name="Raymond C."/>
            <person name="Shimizu N."/>
            <person name="Kawasaki K."/>
            <person name="Minoshima S."/>
            <person name="Evans G.A."/>
            <person name="Athanasiou M."/>
            <person name="Schultz R."/>
            <person name="Roe B.A."/>
            <person name="Chen F."/>
            <person name="Pan H."/>
            <person name="Ramser J."/>
            <person name="Lehrach H."/>
            <person name="Reinhardt R."/>
            <person name="McCombie W.R."/>
            <person name="de la Bastide M."/>
            <person name="Dedhia N."/>
            <person name="Blocker H."/>
            <person name="Hornischer K."/>
            <person name="Nordsiek G."/>
            <person name="Agarwala R."/>
            <person name="Aravind L."/>
            <person name="Bailey J.A."/>
            <person name="Bateman A."/>
            <person name="Batzoglou S."/>
            <person name="Birney E."/>
            <person name="Bork P."/>
            <person name="Brown D.G."/>
            <person name="Burge C.B."/>
            <person name="Cerutti L."/>
            <person name="Chen H.C."/>
            <person name="Church D."/>
            <person name="Clamp M."/>
            <person name="Copley R.R."/>
            <person name="Doerks T."/>
            <person name="Eddy S.R."/>
            <person name="Eichler E.E."/>
            <person name="Furey T.S."/>
            <person name="Galagan J."/>
            <person name="Gilbert J.G."/>
            <person name="Harmon C."/>
            <person name="Hayashizaki Y."/>
            <person name="Haussler D."/>
            <person name="Hermjakob H."/>
            <person name="Hokamp K."/>
            <person name="Jang W."/>
            <person name="Johnson L.S."/>
            <person name="Jones T.A."/>
            <person name="Kasif S."/>
            <person name="Kaspryzk A."/>
            <person name="Kennedy S."/>
            <person name="Kent W.J."/>
            <person name="Kitts P."/>
            <person name="Koonin E.V."/>
            <person name="Korf I."/>
            <person name="Kulp D."/>
            <person name="Lancet D."/>
            <person name="Lowe T.M."/>
            <person name="McLysaght A."/>
            <person name="Mikkelsen T."/>
            <person name="Moran J.V."/>
            <person name="Mulder N."/>
            <person name="Pollara V.J."/>
            <person name="Ponting C.P."/>
            <person name="Schuler G."/>
            <person name="Schultz J."/>
            <person name="Slater G."/>
            <person name="Smit A.F."/>
            <person name="Stupka E."/>
            <person name="Szustakowski J."/>
            <person name="Thierry-Mieg D."/>
            <person name="Thierry-Mieg J."/>
            <person name="Wagner L."/>
            <person name="Wallis J."/>
            <person name="Wheeler R."/>
            <person name="Williams A."/>
            <person name="Wolf Y.I."/>
            <person name="Wolfe K.H."/>
            <person name="Yang S.P."/>
            <person name="Yeh R.F."/>
            <person name="Collins F."/>
            <person name="Guyer M.S."/>
            <person name="Peterson J."/>
            <person name="Felsenfeld A."/>
            <person name="Wetterstrand K.A."/>
            <person name="Patrinos A."/>
            <person name="Morgan M.J."/>
            <person name="de Jong P."/>
            <person name="Catanese J.J."/>
            <person name="Osoegawa K."/>
            <person name="Shizuya H."/>
            <person name="Choi S."/>
            <person name="Chen Y.J."/>
        </authorList>
    </citation>
    <scope>NUCLEOTIDE SEQUENCE [LARGE SCALE GENOMIC DNA]</scope>
</reference>
<evidence type="ECO:0000313" key="1">
    <source>
        <dbReference type="Ensembl" id="ENSP00000501918.1"/>
    </source>
</evidence>
<gene>
    <name evidence="1" type="primary">NGLY1</name>
</gene>
<dbReference type="Ensembl" id="ENST00000463611.2">
    <property type="protein sequence ID" value="ENSP00000501918.1"/>
    <property type="gene ID" value="ENSG00000151092.18"/>
</dbReference>
<reference evidence="1" key="5">
    <citation type="submission" date="2025-09" db="UniProtKB">
        <authorList>
            <consortium name="Ensembl"/>
        </authorList>
    </citation>
    <scope>IDENTIFICATION</scope>
</reference>
<dbReference type="Proteomes" id="UP000005640">
    <property type="component" value="Chromosome 3"/>
</dbReference>
<proteinExistence type="evidence at protein level"/>
<keyword evidence="2" id="KW-1185">Reference proteome</keyword>
<evidence type="ECO:0007829" key="3">
    <source>
        <dbReference type="PeptideAtlas" id="A0A6Q8PFQ1"/>
    </source>
</evidence>
<dbReference type="GeneTree" id="ENSGT00390000006540"/>
<accession>A0A6Q8PFQ1</accession>
<reference evidence="1" key="4">
    <citation type="submission" date="2025-08" db="UniProtKB">
        <authorList>
            <consortium name="Ensembl"/>
        </authorList>
    </citation>
    <scope>IDENTIFICATION</scope>
</reference>
<dbReference type="MassIVE" id="A0A6Q8PFQ1"/>
<dbReference type="Bgee" id="ENSG00000151092">
    <property type="expression patterns" value="Expressed in sperm and 205 other cell types or tissues"/>
</dbReference>
<sequence length="91" mass="9456">MAAAALGSSSGSASPAVAELCQNTPETFLEASKLLLTYADNILRCRATGSDGGYRGGWAAAPCSARDWGVRPELQRAATPGQTGTWSWFCS</sequence>